<feature type="chain" id="PRO_5025631568" description="Copper amine oxidase-like N-terminal domain-containing protein" evidence="1">
    <location>
        <begin position="27"/>
        <end position="467"/>
    </location>
</feature>
<organism evidence="3 4">
    <name type="scientific">Paenibacillus lycopersici</name>
    <dbReference type="NCBI Taxonomy" id="2704462"/>
    <lineage>
        <taxon>Bacteria</taxon>
        <taxon>Bacillati</taxon>
        <taxon>Bacillota</taxon>
        <taxon>Bacilli</taxon>
        <taxon>Bacillales</taxon>
        <taxon>Paenibacillaceae</taxon>
        <taxon>Paenibacillus</taxon>
    </lineage>
</organism>
<dbReference type="KEGG" id="plyc:GXP70_21540"/>
<name>A0A6C0G4B6_9BACL</name>
<evidence type="ECO:0000259" key="2">
    <source>
        <dbReference type="Pfam" id="PF07833"/>
    </source>
</evidence>
<proteinExistence type="predicted"/>
<dbReference type="InterPro" id="IPR011042">
    <property type="entry name" value="6-blade_b-propeller_TolB-like"/>
</dbReference>
<dbReference type="InterPro" id="IPR012854">
    <property type="entry name" value="Cu_amine_oxidase-like_N"/>
</dbReference>
<feature type="domain" description="Copper amine oxidase-like N-terminal" evidence="2">
    <location>
        <begin position="42"/>
        <end position="132"/>
    </location>
</feature>
<gene>
    <name evidence="3" type="ORF">GXP70_21540</name>
</gene>
<sequence length="467" mass="48346">MSMKKTLMISALAAALSTSAIGVASAATPQQTAATVPFNVMVNNSSVQVRSIQADGATLLSVRDLGSATGALFVVNVKSGVTAYIHGHSIELHANSATTLVDGEPVELEQAVVNVNGSYYMAAEDFIGAFDLDGTVSDAGEVAIDAIEKIHADDIVWINGSQLLASSLSEEGRTDYIVDAATGVYAKVFSSDSASDLTISPDGKKAAYTDDNGVVYVIDLTNKSFNSQTVSTDISIKPELVWSADGSAIYFLQSDKGTVIQKLNVADGKLTQVLNDKVDYKSNLNVSADGTKFFYVVTKPGAVTAPDKPVDQDDVAIDTTGTEPQVYFFDASVKDASAGKKLTATTDDKVFVGALADGSKAFYVSVVDGQPSSLVSVAADGTVTKVIGDKDVLQATLAGDIIYALTDAGSQTALYEINAASGASKLVGNIDGNVSEVVAAPGTPVALVIDDATYVLNNGSLVKVTNE</sequence>
<dbReference type="RefSeq" id="WP_162358737.1">
    <property type="nucleotide sequence ID" value="NZ_CP048209.1"/>
</dbReference>
<dbReference type="SUPFAM" id="SSF82171">
    <property type="entry name" value="DPP6 N-terminal domain-like"/>
    <property type="match status" value="1"/>
</dbReference>
<dbReference type="AlphaFoldDB" id="A0A6C0G4B6"/>
<evidence type="ECO:0000313" key="4">
    <source>
        <dbReference type="Proteomes" id="UP000476064"/>
    </source>
</evidence>
<dbReference type="Gene3D" id="2.120.10.30">
    <property type="entry name" value="TolB, C-terminal domain"/>
    <property type="match status" value="1"/>
</dbReference>
<evidence type="ECO:0000256" key="1">
    <source>
        <dbReference type="SAM" id="SignalP"/>
    </source>
</evidence>
<keyword evidence="4" id="KW-1185">Reference proteome</keyword>
<dbReference type="EMBL" id="CP048209">
    <property type="protein sequence ID" value="QHT62304.1"/>
    <property type="molecule type" value="Genomic_DNA"/>
</dbReference>
<keyword evidence="1" id="KW-0732">Signal</keyword>
<evidence type="ECO:0000313" key="3">
    <source>
        <dbReference type="EMBL" id="QHT62304.1"/>
    </source>
</evidence>
<feature type="signal peptide" evidence="1">
    <location>
        <begin position="1"/>
        <end position="26"/>
    </location>
</feature>
<accession>A0A6C0G4B6</accession>
<dbReference type="Proteomes" id="UP000476064">
    <property type="component" value="Chromosome"/>
</dbReference>
<protein>
    <recommendedName>
        <fullName evidence="2">Copper amine oxidase-like N-terminal domain-containing protein</fullName>
    </recommendedName>
</protein>
<reference evidence="3 4" key="1">
    <citation type="submission" date="2020-01" db="EMBL/GenBank/DDBJ databases">
        <title>Paenibacillus sp. nov., isolated from tomato rhizosphere.</title>
        <authorList>
            <person name="Weon H.-Y."/>
            <person name="Lee S.A."/>
        </authorList>
    </citation>
    <scope>NUCLEOTIDE SEQUENCE [LARGE SCALE GENOMIC DNA]</scope>
    <source>
        <strain evidence="3 4">12200R-189</strain>
    </source>
</reference>
<dbReference type="Pfam" id="PF07833">
    <property type="entry name" value="Cu_amine_oxidN1"/>
    <property type="match status" value="1"/>
</dbReference>